<reference evidence="2 3" key="1">
    <citation type="journal article" date="2019" name="Commun. Biol.">
        <title>The bagworm genome reveals a unique fibroin gene that provides high tensile strength.</title>
        <authorList>
            <person name="Kono N."/>
            <person name="Nakamura H."/>
            <person name="Ohtoshi R."/>
            <person name="Tomita M."/>
            <person name="Numata K."/>
            <person name="Arakawa K."/>
        </authorList>
    </citation>
    <scope>NUCLEOTIDE SEQUENCE [LARGE SCALE GENOMIC DNA]</scope>
</reference>
<dbReference type="Proteomes" id="UP000299102">
    <property type="component" value="Unassembled WGS sequence"/>
</dbReference>
<name>A0A4C1X966_EUMVA</name>
<organism evidence="2 3">
    <name type="scientific">Eumeta variegata</name>
    <name type="common">Bagworm moth</name>
    <name type="synonym">Eumeta japonica</name>
    <dbReference type="NCBI Taxonomy" id="151549"/>
    <lineage>
        <taxon>Eukaryota</taxon>
        <taxon>Metazoa</taxon>
        <taxon>Ecdysozoa</taxon>
        <taxon>Arthropoda</taxon>
        <taxon>Hexapoda</taxon>
        <taxon>Insecta</taxon>
        <taxon>Pterygota</taxon>
        <taxon>Neoptera</taxon>
        <taxon>Endopterygota</taxon>
        <taxon>Lepidoptera</taxon>
        <taxon>Glossata</taxon>
        <taxon>Ditrysia</taxon>
        <taxon>Tineoidea</taxon>
        <taxon>Psychidae</taxon>
        <taxon>Oiketicinae</taxon>
        <taxon>Eumeta</taxon>
    </lineage>
</organism>
<dbReference type="EMBL" id="BGZK01000747">
    <property type="protein sequence ID" value="GBP58899.1"/>
    <property type="molecule type" value="Genomic_DNA"/>
</dbReference>
<protein>
    <submittedName>
        <fullName evidence="2">Uncharacterized protein</fullName>
    </submittedName>
</protein>
<accession>A0A4C1X966</accession>
<sequence length="221" mass="24488">MPEWKGRVPLTRSHCERITAGTRASKPTPLDLPDARRSLKLKKSPVLSGPVLFYDGAGIIGRINPDRRSAPPLPAAGRRGKIHCPELRAPGARPPGDHPRPTNFASLQLFTNVPAARRVGTARCKPRFDRARVKYDFVTVASARPEFFPKLSQLYLRIVRRCSDAEVDSFTVCTSPIVMNEHAAAAAERYPGARARRARSTTSLLQNINLSYGRNKIPFLL</sequence>
<feature type="region of interest" description="Disordered" evidence="1">
    <location>
        <begin position="1"/>
        <end position="31"/>
    </location>
</feature>
<gene>
    <name evidence="2" type="ORF">EVAR_54695_1</name>
</gene>
<proteinExistence type="predicted"/>
<comment type="caution">
    <text evidence="2">The sequence shown here is derived from an EMBL/GenBank/DDBJ whole genome shotgun (WGS) entry which is preliminary data.</text>
</comment>
<evidence type="ECO:0000256" key="1">
    <source>
        <dbReference type="SAM" id="MobiDB-lite"/>
    </source>
</evidence>
<keyword evidence="3" id="KW-1185">Reference proteome</keyword>
<evidence type="ECO:0000313" key="3">
    <source>
        <dbReference type="Proteomes" id="UP000299102"/>
    </source>
</evidence>
<evidence type="ECO:0000313" key="2">
    <source>
        <dbReference type="EMBL" id="GBP58899.1"/>
    </source>
</evidence>
<dbReference type="AlphaFoldDB" id="A0A4C1X966"/>